<reference evidence="1 2" key="1">
    <citation type="journal article" date="2018" name="Science">
        <title>The opium poppy genome and morphinan production.</title>
        <authorList>
            <person name="Guo L."/>
            <person name="Winzer T."/>
            <person name="Yang X."/>
            <person name="Li Y."/>
            <person name="Ning Z."/>
            <person name="He Z."/>
            <person name="Teodor R."/>
            <person name="Lu Y."/>
            <person name="Bowser T.A."/>
            <person name="Graham I.A."/>
            <person name="Ye K."/>
        </authorList>
    </citation>
    <scope>NUCLEOTIDE SEQUENCE [LARGE SCALE GENOMIC DNA]</scope>
    <source>
        <strain evidence="2">cv. HN1</strain>
        <tissue evidence="1">Leaves</tissue>
    </source>
</reference>
<dbReference type="Gramene" id="RZC52576">
    <property type="protein sequence ID" value="RZC52576"/>
    <property type="gene ID" value="C5167_020996"/>
</dbReference>
<organism evidence="1 2">
    <name type="scientific">Papaver somniferum</name>
    <name type="common">Opium poppy</name>
    <dbReference type="NCBI Taxonomy" id="3469"/>
    <lineage>
        <taxon>Eukaryota</taxon>
        <taxon>Viridiplantae</taxon>
        <taxon>Streptophyta</taxon>
        <taxon>Embryophyta</taxon>
        <taxon>Tracheophyta</taxon>
        <taxon>Spermatophyta</taxon>
        <taxon>Magnoliopsida</taxon>
        <taxon>Ranunculales</taxon>
        <taxon>Papaveraceae</taxon>
        <taxon>Papaveroideae</taxon>
        <taxon>Papaver</taxon>
    </lineage>
</organism>
<dbReference type="AlphaFoldDB" id="A0A4Y7IWP9"/>
<protein>
    <submittedName>
        <fullName evidence="1">Uncharacterized protein</fullName>
    </submittedName>
</protein>
<gene>
    <name evidence="1" type="ORF">C5167_020996</name>
</gene>
<evidence type="ECO:0000313" key="2">
    <source>
        <dbReference type="Proteomes" id="UP000316621"/>
    </source>
</evidence>
<name>A0A4Y7IWP9_PAPSO</name>
<proteinExistence type="predicted"/>
<accession>A0A4Y7IWP9</accession>
<keyword evidence="2" id="KW-1185">Reference proteome</keyword>
<dbReference type="EMBL" id="CM010716">
    <property type="protein sequence ID" value="RZC52576.1"/>
    <property type="molecule type" value="Genomic_DNA"/>
</dbReference>
<evidence type="ECO:0000313" key="1">
    <source>
        <dbReference type="EMBL" id="RZC52576.1"/>
    </source>
</evidence>
<sequence>MKVKAKTPHKTQSREPVAAKHVAHLVQTFMQLMVGAVIQDSDMLIPLAGMTLTRVIWADCSR</sequence>
<dbReference type="Proteomes" id="UP000316621">
    <property type="component" value="Chromosome 2"/>
</dbReference>